<dbReference type="InterPro" id="IPR036188">
    <property type="entry name" value="FAD/NAD-bd_sf"/>
</dbReference>
<evidence type="ECO:0000256" key="2">
    <source>
        <dbReference type="ARBA" id="ARBA00022630"/>
    </source>
</evidence>
<comment type="caution">
    <text evidence="7">The sequence shown here is derived from an EMBL/GenBank/DDBJ whole genome shotgun (WGS) entry which is preliminary data.</text>
</comment>
<evidence type="ECO:0000313" key="7">
    <source>
        <dbReference type="EMBL" id="GAA1552567.1"/>
    </source>
</evidence>
<keyword evidence="3" id="KW-0274">FAD</keyword>
<dbReference type="Proteomes" id="UP001500393">
    <property type="component" value="Unassembled WGS sequence"/>
</dbReference>
<feature type="domain" description="FAD dependent oxidoreductase" evidence="6">
    <location>
        <begin position="2"/>
        <end position="355"/>
    </location>
</feature>
<evidence type="ECO:0000256" key="3">
    <source>
        <dbReference type="ARBA" id="ARBA00022827"/>
    </source>
</evidence>
<dbReference type="PANTHER" id="PTHR10961:SF46">
    <property type="entry name" value="PEROXISOMAL SARCOSINE OXIDASE"/>
    <property type="match status" value="1"/>
</dbReference>
<evidence type="ECO:0000256" key="4">
    <source>
        <dbReference type="ARBA" id="ARBA00023002"/>
    </source>
</evidence>
<dbReference type="Gene3D" id="3.50.50.60">
    <property type="entry name" value="FAD/NAD(P)-binding domain"/>
    <property type="match status" value="1"/>
</dbReference>
<proteinExistence type="predicted"/>
<sequence>MRITVVGAGVIGLLTAIECARTAGVDRVDLVDAGPIPSPSATSNDRLRAVRALHRGEPALTSAAVQAQAGWMEIESLVGSRFYHPAGALTAMPTLDVATELALLTAAGAKASALSPEDLASRYPQARFAAGTGAVLEATAGVVLADHALVALARWLGSQARVRLHPHRRAVEVSQNDRVVMIRYADGGSHTADRVVMAAGPWSRELVPAAIASDLTLYRQSMLSYQPPTGRDWARMPTLLGLGPARDAWLMPTVPQSDAPMRLSAASACRPVAEMSDRGTPDQWREHLVGVFSELLPGFDPAAVVDSTDGYYLAERTRGGPLLATYGGGSVLAYAACGGMSFKFAPRIARTIADRAVGTPPSPTGLDSIDRPRQLAAVGEE</sequence>
<dbReference type="InterPro" id="IPR045170">
    <property type="entry name" value="MTOX"/>
</dbReference>
<keyword evidence="8" id="KW-1185">Reference proteome</keyword>
<dbReference type="Pfam" id="PF01266">
    <property type="entry name" value="DAO"/>
    <property type="match status" value="1"/>
</dbReference>
<comment type="cofactor">
    <cofactor evidence="1">
        <name>FAD</name>
        <dbReference type="ChEBI" id="CHEBI:57692"/>
    </cofactor>
</comment>
<dbReference type="EMBL" id="BAAAOS010000005">
    <property type="protein sequence ID" value="GAA1552567.1"/>
    <property type="molecule type" value="Genomic_DNA"/>
</dbReference>
<accession>A0ABN2C7D0</accession>
<evidence type="ECO:0000256" key="5">
    <source>
        <dbReference type="SAM" id="MobiDB-lite"/>
    </source>
</evidence>
<protein>
    <submittedName>
        <fullName evidence="7">FAD-dependent oxidoreductase</fullName>
    </submittedName>
</protein>
<dbReference type="SUPFAM" id="SSF51905">
    <property type="entry name" value="FAD/NAD(P)-binding domain"/>
    <property type="match status" value="1"/>
</dbReference>
<evidence type="ECO:0000256" key="1">
    <source>
        <dbReference type="ARBA" id="ARBA00001974"/>
    </source>
</evidence>
<feature type="region of interest" description="Disordered" evidence="5">
    <location>
        <begin position="355"/>
        <end position="381"/>
    </location>
</feature>
<dbReference type="RefSeq" id="WP_344208826.1">
    <property type="nucleotide sequence ID" value="NZ_BAAAOS010000005.1"/>
</dbReference>
<organism evidence="7 8">
    <name type="scientific">Kribbella sancticallisti</name>
    <dbReference type="NCBI Taxonomy" id="460087"/>
    <lineage>
        <taxon>Bacteria</taxon>
        <taxon>Bacillati</taxon>
        <taxon>Actinomycetota</taxon>
        <taxon>Actinomycetes</taxon>
        <taxon>Propionibacteriales</taxon>
        <taxon>Kribbellaceae</taxon>
        <taxon>Kribbella</taxon>
    </lineage>
</organism>
<keyword evidence="4" id="KW-0560">Oxidoreductase</keyword>
<name>A0ABN2C7D0_9ACTN</name>
<gene>
    <name evidence="7" type="ORF">GCM10009789_02700</name>
</gene>
<dbReference type="PANTHER" id="PTHR10961">
    <property type="entry name" value="PEROXISOMAL SARCOSINE OXIDASE"/>
    <property type="match status" value="1"/>
</dbReference>
<dbReference type="InterPro" id="IPR006076">
    <property type="entry name" value="FAD-dep_OxRdtase"/>
</dbReference>
<evidence type="ECO:0000313" key="8">
    <source>
        <dbReference type="Proteomes" id="UP001500393"/>
    </source>
</evidence>
<keyword evidence="2" id="KW-0285">Flavoprotein</keyword>
<dbReference type="Gene3D" id="3.30.9.10">
    <property type="entry name" value="D-Amino Acid Oxidase, subunit A, domain 2"/>
    <property type="match status" value="1"/>
</dbReference>
<reference evidence="7 8" key="1">
    <citation type="journal article" date="2019" name="Int. J. Syst. Evol. Microbiol.">
        <title>The Global Catalogue of Microorganisms (GCM) 10K type strain sequencing project: providing services to taxonomists for standard genome sequencing and annotation.</title>
        <authorList>
            <consortium name="The Broad Institute Genomics Platform"/>
            <consortium name="The Broad Institute Genome Sequencing Center for Infectious Disease"/>
            <person name="Wu L."/>
            <person name="Ma J."/>
        </authorList>
    </citation>
    <scope>NUCLEOTIDE SEQUENCE [LARGE SCALE GENOMIC DNA]</scope>
    <source>
        <strain evidence="7 8">JCM 14969</strain>
    </source>
</reference>
<evidence type="ECO:0000259" key="6">
    <source>
        <dbReference type="Pfam" id="PF01266"/>
    </source>
</evidence>